<evidence type="ECO:0000256" key="2">
    <source>
        <dbReference type="ARBA" id="ARBA00007590"/>
    </source>
</evidence>
<keyword evidence="5 7" id="KW-0472">Membrane</keyword>
<dbReference type="PANTHER" id="PTHR12668">
    <property type="entry name" value="TRANSMEMBRANE PROTEIN 14, 15"/>
    <property type="match status" value="1"/>
</dbReference>
<feature type="region of interest" description="Disordered" evidence="6">
    <location>
        <begin position="74"/>
        <end position="136"/>
    </location>
</feature>
<feature type="transmembrane region" description="Helical" evidence="7">
    <location>
        <begin position="216"/>
        <end position="234"/>
    </location>
</feature>
<dbReference type="GO" id="GO:0015245">
    <property type="term" value="F:fatty acid transmembrane transporter activity"/>
    <property type="evidence" value="ECO:0007669"/>
    <property type="project" value="TreeGrafter"/>
</dbReference>
<feature type="compositionally biased region" description="Low complexity" evidence="6">
    <location>
        <begin position="20"/>
        <end position="45"/>
    </location>
</feature>
<evidence type="ECO:0000256" key="1">
    <source>
        <dbReference type="ARBA" id="ARBA00004370"/>
    </source>
</evidence>
<dbReference type="EMBL" id="JAUJYO010000019">
    <property type="protein sequence ID" value="KAK1287460.1"/>
    <property type="molecule type" value="Genomic_DNA"/>
</dbReference>
<proteinExistence type="inferred from homology"/>
<dbReference type="InterPro" id="IPR044890">
    <property type="entry name" value="TMEM14_sf"/>
</dbReference>
<dbReference type="PANTHER" id="PTHR12668:SF37">
    <property type="entry name" value="PROTEIN FATTY ACID EXPORT 2, CHLOROPLASTIC"/>
    <property type="match status" value="1"/>
</dbReference>
<evidence type="ECO:0000313" key="9">
    <source>
        <dbReference type="Proteomes" id="UP001180020"/>
    </source>
</evidence>
<comment type="caution">
    <text evidence="8">The sequence shown here is derived from an EMBL/GenBank/DDBJ whole genome shotgun (WGS) entry which is preliminary data.</text>
</comment>
<protein>
    <submittedName>
        <fullName evidence="8">UPF0136 membrane protein</fullName>
    </submittedName>
</protein>
<reference evidence="8" key="2">
    <citation type="submission" date="2023-06" db="EMBL/GenBank/DDBJ databases">
        <authorList>
            <person name="Ma L."/>
            <person name="Liu K.-W."/>
            <person name="Li Z."/>
            <person name="Hsiao Y.-Y."/>
            <person name="Qi Y."/>
            <person name="Fu T."/>
            <person name="Tang G."/>
            <person name="Zhang D."/>
            <person name="Sun W.-H."/>
            <person name="Liu D.-K."/>
            <person name="Li Y."/>
            <person name="Chen G.-Z."/>
            <person name="Liu X.-D."/>
            <person name="Liao X.-Y."/>
            <person name="Jiang Y.-T."/>
            <person name="Yu X."/>
            <person name="Hao Y."/>
            <person name="Huang J."/>
            <person name="Zhao X.-W."/>
            <person name="Ke S."/>
            <person name="Chen Y.-Y."/>
            <person name="Wu W.-L."/>
            <person name="Hsu J.-L."/>
            <person name="Lin Y.-F."/>
            <person name="Huang M.-D."/>
            <person name="Li C.-Y."/>
            <person name="Huang L."/>
            <person name="Wang Z.-W."/>
            <person name="Zhao X."/>
            <person name="Zhong W.-Y."/>
            <person name="Peng D.-H."/>
            <person name="Ahmad S."/>
            <person name="Lan S."/>
            <person name="Zhang J.-S."/>
            <person name="Tsai W.-C."/>
            <person name="Van De Peer Y."/>
            <person name="Liu Z.-J."/>
        </authorList>
    </citation>
    <scope>NUCLEOTIDE SEQUENCE</scope>
    <source>
        <strain evidence="8">CP</strain>
        <tissue evidence="8">Leaves</tissue>
    </source>
</reference>
<organism evidence="8 9">
    <name type="scientific">Acorus calamus</name>
    <name type="common">Sweet flag</name>
    <dbReference type="NCBI Taxonomy" id="4465"/>
    <lineage>
        <taxon>Eukaryota</taxon>
        <taxon>Viridiplantae</taxon>
        <taxon>Streptophyta</taxon>
        <taxon>Embryophyta</taxon>
        <taxon>Tracheophyta</taxon>
        <taxon>Spermatophyta</taxon>
        <taxon>Magnoliopsida</taxon>
        <taxon>Liliopsida</taxon>
        <taxon>Acoraceae</taxon>
        <taxon>Acorus</taxon>
    </lineage>
</organism>
<comment type="subcellular location">
    <subcellularLocation>
        <location evidence="1">Membrane</location>
    </subcellularLocation>
</comment>
<dbReference type="Gene3D" id="1.10.10.1740">
    <property type="entry name" value="Transmembrane protein 14-like"/>
    <property type="match status" value="1"/>
</dbReference>
<evidence type="ECO:0000256" key="4">
    <source>
        <dbReference type="ARBA" id="ARBA00022989"/>
    </source>
</evidence>
<evidence type="ECO:0000256" key="7">
    <source>
        <dbReference type="SAM" id="Phobius"/>
    </source>
</evidence>
<dbReference type="InterPro" id="IPR005349">
    <property type="entry name" value="TMEM14"/>
</dbReference>
<feature type="compositionally biased region" description="Low complexity" evidence="6">
    <location>
        <begin position="74"/>
        <end position="83"/>
    </location>
</feature>
<dbReference type="Proteomes" id="UP001180020">
    <property type="component" value="Unassembled WGS sequence"/>
</dbReference>
<dbReference type="GO" id="GO:0009706">
    <property type="term" value="C:chloroplast inner membrane"/>
    <property type="evidence" value="ECO:0007669"/>
    <property type="project" value="TreeGrafter"/>
</dbReference>
<keyword evidence="9" id="KW-1185">Reference proteome</keyword>
<feature type="transmembrane region" description="Helical" evidence="7">
    <location>
        <begin position="188"/>
        <end position="210"/>
    </location>
</feature>
<accession>A0AAV9CEZ8</accession>
<evidence type="ECO:0000256" key="3">
    <source>
        <dbReference type="ARBA" id="ARBA00022692"/>
    </source>
</evidence>
<evidence type="ECO:0000256" key="6">
    <source>
        <dbReference type="SAM" id="MobiDB-lite"/>
    </source>
</evidence>
<comment type="similarity">
    <text evidence="2">Belongs to the TMEM14 family.</text>
</comment>
<keyword evidence="3 7" id="KW-0812">Transmembrane</keyword>
<sequence length="243" mass="24685">MSILSSGSQSALVFLHLHRSSPSDPTSRSRTSASPPSVRSASTTSIEPPIFPIRARLTGCHRAGERLIRTRVVSESVTDSESVPVIVEPDTEDIEPGGVGGDSGGSEGSGGGGGGGGGGDREEGDDGEKGKEKKGMSMSQKLTLAYAALVGVGGVMGFIKSGSQKSLVAGGSSALLLYFVYTQLPVRTAFASSLGLGLSAALLVVMGSRFKKSGKIFPAGVVSVVSFVMAGGYLHGIMRGLHA</sequence>
<dbReference type="AlphaFoldDB" id="A0AAV9CEZ8"/>
<dbReference type="Pfam" id="PF03647">
    <property type="entry name" value="Tmemb_14"/>
    <property type="match status" value="1"/>
</dbReference>
<feature type="transmembrane region" description="Helical" evidence="7">
    <location>
        <begin position="142"/>
        <end position="159"/>
    </location>
</feature>
<evidence type="ECO:0000256" key="5">
    <source>
        <dbReference type="ARBA" id="ARBA00023136"/>
    </source>
</evidence>
<evidence type="ECO:0000313" key="8">
    <source>
        <dbReference type="EMBL" id="KAK1287460.1"/>
    </source>
</evidence>
<feature type="region of interest" description="Disordered" evidence="6">
    <location>
        <begin position="19"/>
        <end position="46"/>
    </location>
</feature>
<reference evidence="8" key="1">
    <citation type="journal article" date="2023" name="Nat. Commun.">
        <title>Diploid and tetraploid genomes of Acorus and the evolution of monocots.</title>
        <authorList>
            <person name="Ma L."/>
            <person name="Liu K.W."/>
            <person name="Li Z."/>
            <person name="Hsiao Y.Y."/>
            <person name="Qi Y."/>
            <person name="Fu T."/>
            <person name="Tang G.D."/>
            <person name="Zhang D."/>
            <person name="Sun W.H."/>
            <person name="Liu D.K."/>
            <person name="Li Y."/>
            <person name="Chen G.Z."/>
            <person name="Liu X.D."/>
            <person name="Liao X.Y."/>
            <person name="Jiang Y.T."/>
            <person name="Yu X."/>
            <person name="Hao Y."/>
            <person name="Huang J."/>
            <person name="Zhao X.W."/>
            <person name="Ke S."/>
            <person name="Chen Y.Y."/>
            <person name="Wu W.L."/>
            <person name="Hsu J.L."/>
            <person name="Lin Y.F."/>
            <person name="Huang M.D."/>
            <person name="Li C.Y."/>
            <person name="Huang L."/>
            <person name="Wang Z.W."/>
            <person name="Zhao X."/>
            <person name="Zhong W.Y."/>
            <person name="Peng D.H."/>
            <person name="Ahmad S."/>
            <person name="Lan S."/>
            <person name="Zhang J.S."/>
            <person name="Tsai W.C."/>
            <person name="Van de Peer Y."/>
            <person name="Liu Z.J."/>
        </authorList>
    </citation>
    <scope>NUCLEOTIDE SEQUENCE</scope>
    <source>
        <strain evidence="8">CP</strain>
    </source>
</reference>
<feature type="compositionally biased region" description="Gly residues" evidence="6">
    <location>
        <begin position="97"/>
        <end position="118"/>
    </location>
</feature>
<name>A0AAV9CEZ8_ACOCL</name>
<gene>
    <name evidence="8" type="ORF">QJS10_CPB19g02018</name>
</gene>
<keyword evidence="4 7" id="KW-1133">Transmembrane helix</keyword>